<comment type="caution">
    <text evidence="3">The sequence shown here is derived from an EMBL/GenBank/DDBJ whole genome shotgun (WGS) entry which is preliminary data.</text>
</comment>
<dbReference type="PANTHER" id="PTHR30383:SF5">
    <property type="entry name" value="SGNH HYDROLASE-TYPE ESTERASE DOMAIN-CONTAINING PROTEIN"/>
    <property type="match status" value="1"/>
</dbReference>
<dbReference type="PANTHER" id="PTHR30383">
    <property type="entry name" value="THIOESTERASE 1/PROTEASE 1/LYSOPHOSPHOLIPASE L1"/>
    <property type="match status" value="1"/>
</dbReference>
<protein>
    <submittedName>
        <fullName evidence="3">Lysophospholipase L1-like esterase</fullName>
    </submittedName>
</protein>
<sequence length="259" mass="26951">MGRHRIARGLALLTLGLLTLVLADCTSPAASPSTTPTPTWSLAALGDSIPAGTACDCTPYPQLRASDLSLPGGPAVTASNEAVAGFISVDVLDQLSSASAPIDAVKAARLVEIEVGANDVAPSSSCGTDAACYQPKITDLNVNLHNIVHRVHELTAGHAVTVVLLDYWSVWLGGQYAHQQGQAYVDAAASVTDKVNTVIREVAAQTGSAYVDLRAAFKGPDYAYDETHYLATDGIHPNAAGHQQIAAALGEEAQKRMQP</sequence>
<dbReference type="CDD" id="cd00229">
    <property type="entry name" value="SGNH_hydrolase"/>
    <property type="match status" value="1"/>
</dbReference>
<keyword evidence="1" id="KW-0732">Signal</keyword>
<dbReference type="InterPro" id="IPR051532">
    <property type="entry name" value="Ester_Hydrolysis_Enzymes"/>
</dbReference>
<dbReference type="SUPFAM" id="SSF52266">
    <property type="entry name" value="SGNH hydrolase"/>
    <property type="match status" value="1"/>
</dbReference>
<name>A0A495FLX4_9MICC</name>
<organism evidence="3 4">
    <name type="scientific">Arthrobacter oryzae</name>
    <dbReference type="NCBI Taxonomy" id="409290"/>
    <lineage>
        <taxon>Bacteria</taxon>
        <taxon>Bacillati</taxon>
        <taxon>Actinomycetota</taxon>
        <taxon>Actinomycetes</taxon>
        <taxon>Micrococcales</taxon>
        <taxon>Micrococcaceae</taxon>
        <taxon>Arthrobacter</taxon>
    </lineage>
</organism>
<evidence type="ECO:0000313" key="3">
    <source>
        <dbReference type="EMBL" id="RKR30225.1"/>
    </source>
</evidence>
<dbReference type="Pfam" id="PF13472">
    <property type="entry name" value="Lipase_GDSL_2"/>
    <property type="match status" value="1"/>
</dbReference>
<dbReference type="EMBL" id="RBIR01000001">
    <property type="protein sequence ID" value="RKR30225.1"/>
    <property type="molecule type" value="Genomic_DNA"/>
</dbReference>
<dbReference type="AlphaFoldDB" id="A0A495FLX4"/>
<proteinExistence type="predicted"/>
<dbReference type="InterPro" id="IPR013830">
    <property type="entry name" value="SGNH_hydro"/>
</dbReference>
<accession>A0A495FLX4</accession>
<evidence type="ECO:0000259" key="2">
    <source>
        <dbReference type="Pfam" id="PF13472"/>
    </source>
</evidence>
<reference evidence="3 4" key="1">
    <citation type="submission" date="2018-10" db="EMBL/GenBank/DDBJ databases">
        <title>Genomic Encyclopedia of Type Strains, Phase IV (KMG-IV): sequencing the most valuable type-strain genomes for metagenomic binning, comparative biology and taxonomic classification.</title>
        <authorList>
            <person name="Goeker M."/>
        </authorList>
    </citation>
    <scope>NUCLEOTIDE SEQUENCE [LARGE SCALE GENOMIC DNA]</scope>
    <source>
        <strain evidence="3 4">DSM 25586</strain>
    </source>
</reference>
<dbReference type="GO" id="GO:0004622">
    <property type="term" value="F:phosphatidylcholine lysophospholipase activity"/>
    <property type="evidence" value="ECO:0007669"/>
    <property type="project" value="TreeGrafter"/>
</dbReference>
<evidence type="ECO:0000313" key="4">
    <source>
        <dbReference type="Proteomes" id="UP000276055"/>
    </source>
</evidence>
<dbReference type="InterPro" id="IPR036514">
    <property type="entry name" value="SGNH_hydro_sf"/>
</dbReference>
<evidence type="ECO:0000256" key="1">
    <source>
        <dbReference type="SAM" id="SignalP"/>
    </source>
</evidence>
<feature type="chain" id="PRO_5038839746" evidence="1">
    <location>
        <begin position="24"/>
        <end position="259"/>
    </location>
</feature>
<gene>
    <name evidence="3" type="ORF">C8D78_0548</name>
</gene>
<feature type="domain" description="SGNH hydrolase-type esterase" evidence="2">
    <location>
        <begin position="44"/>
        <end position="243"/>
    </location>
</feature>
<dbReference type="Proteomes" id="UP000276055">
    <property type="component" value="Unassembled WGS sequence"/>
</dbReference>
<feature type="signal peptide" evidence="1">
    <location>
        <begin position="1"/>
        <end position="23"/>
    </location>
</feature>
<dbReference type="Gene3D" id="3.40.50.1110">
    <property type="entry name" value="SGNH hydrolase"/>
    <property type="match status" value="1"/>
</dbReference>